<dbReference type="InterPro" id="IPR018247">
    <property type="entry name" value="EF_Hand_1_Ca_BS"/>
</dbReference>
<name>A0A5C5WK20_9BACT</name>
<sequence length="2516" mass="265046">MPRSTSRRSSIGKPFAHKPNRQVRRRMMFESLEQKRLFAGDVGTGGLVFETPPSQAEAVGELLELQLDVTRDGTSLLDSNRAFTANVGDRFDFEIRYDDLRVFDDRLGAYSVYADISSSIENAPVEPLLTETQFLFIDDPGSGGSSSEILISMDGRGSSTIAYDDFAGDAVDALGNALQGLGFDSSEFSVEQVSTSVADLAYQIRFLGEDFYNVDVPPLSVDLIGFGVDADSSVDEVPARLADGSVNSDAIQYNLITANPTFNNSEDFYKFVNEGAYNSTDFLVGLGGLGLADTSGLGIPGLSDDGVFVEPFFVVGLPVEVVATGVDVEFEVGPSSTASSILLYGESEALASDFILLDEDAVVTGTFVASHPIAQNPVLREDVNDDGTISLADALAVTNQLPAIGTVGSPFAAPYLDVDGDGSVTPLDANRVMTALDALDNGEPIDEFVTSDAPSLLALGLDARKDGVSVLDGGNSGMLQVGDIFELEVFYEDLRAESDRSGAFSLFVDITASQPDKFRPVVSETQQIFFSEEIRSASGGSIEVALQGESGTVQVSLADIQISPSDALSTALESLGFGPDRVEVTRIDMRGADAIGLQLRFTDKMVDIPNVTIDTSGLTGASVVADVVETAAFLSDGETVNPAAIEFNINSFSRTLNGGTEFYSPMQGATYSLDEGSLFQSIGGVGGLSTGEGIRGFSSDGTLVQPFAAFSIELEVIADADDVEFEVGRAASPDHPIALYGLDNALGPNQVIGGNYERITLDFQASESDLVAGNESLTLVEDAFAGIDLSTLVTGGIPDTYAIEVEPESGFTLLNGSSVQYYPNSNFFGSDSFVYRVSNASGSATGVISLTVSPVNDTPVAIDDAVSTTPDTELTISGSSLTANDSAGPNEDDQTLTVVGVGESAAGATVTLEDGDITYVPATGFNGTDTFTYEVSDGVLQSTATVVVSVGNGELIELQLDVTRDGTSLLDEDRNFSAKVGDRFNFEIYYDDLRVLDEEIGAFAIFADIMSSAEAPLKPLMTETQLLSIGSEVADESTEESELLFSMEGRTGVSIAYSDFSDDKVGSLESAFVAMGFEVDEFSVTEYETSSGNLNFRIRFLGDSFIDQDVPPLTVEFISFLADVSTETTQIDVRNSDGSINSDAVRFNLVLESPTFNQGEAFYADLTEGSYSETTFLTRLGGIGPVVSDGGGVPSLSNDGVFIQPFFVLALPFEVTGISEAIEFEVKANEGDESVLLYGRDSLVTPELVFTDRDAIVTGTFTAGLHNAVLREDVNGDGMVSALDAIQVMNLLPLIDSQGPYVGVLYPDVDADGEVTAIDVNRIMTAMAALEAGEPIDDFVTSDADGLLALSLDAKIGGDSILDGDGRATLRPGQYFELEVQYEDLRSEDDRLGAFSLFADIATSHPETFRPVFSEHQQVFFSSDIAQTDGGVIRFSTEEGVATAEVSHQDFVESPLAAITDAAYELFGPTAVSVSQIRILDSDVLGFRLQFSGDYDAPNVNVDVSELTGAAVEVSVVEVPGRLEDGSLNPAAFAHSLTVTPWSTDNQVSFYQPFLQGASYDPDSNDVFRNIGGVGALVGDGGGIPSLIQDELPQPFTSFTITLEVLQNADDVVFEIGRSNGDSPTLLYGLDNPLGESQVIAGANARIVLDFVTPEVVVADDVTITQLEDNFSGIDLATLVSSGEATLFDTVGSPQNGTVFLEGSLLRYFPLENFFGTDSIEYVASDGVTSSSATITFEVQPVNDPPISMDDDISGLEDTEILVSIEQLLANDNDGDGAGQTLSITEVGETTSGATVEIDGDNIRYIPLANFAGSDSFTYTVSDSETTARGTVNVFIESVNDPPVANDDELQTKSGTTVDVSIETLLSNDSPGPLEDQTLALTNVEASDSGAVVVIDGDRVFYTSASGFVGTDTFTYTLSDGDLEVTGTVTVAVESAAEPVSLFFEGETAYDLIIRPNGDDLEVYQVSTEDIVFSRSIELVESLSISVDNGLSNSIRIENQSRLPFAIHVEVNGDGDDSLVVAEGTVSVVTLDTGDAESLSGPLTLTLGEGYEPLSASGFERVAVEEIDEILIASNLAIGDGELILNSSDPVELPAVTSIEGGSLSSTAAVLVGDESSIVGNGTVSTMDDSETPLTINGTVDGASADSRLTFTGFVNGNGSFSNVTFAGTFSPGLSATISDNGNVIYADTSNVIIELGGPIAGSGFDQVNHTGVAAVLGDVDVQLINDFQPSGGESYTIMTATDSLVNEIGELKLPELSQGLRWVVRETANTLRLEVEVDTGLLDGELVVDVVDGQLVVKTANGDPVPVSGNRLRLQVRPTDQFVNVAGFENSGTEVVDGVFVQKVSLGDVELEIAGSGWTNYINPADVDGSGSITSLDALLIINNMLRAGLFTSENFDLIDPATLAEFPNAFYDVSGDGRGSALDALRVINRISVVVVDGEGEEVAPLAGVASSPGETDRAMENLAIDIRSETPTKIASFATDQANVDAAIASLFDDDDKEGSSIGDIAGLDTLGW</sequence>
<proteinExistence type="predicted"/>
<dbReference type="EMBL" id="SJPI01000002">
    <property type="protein sequence ID" value="TWT51164.1"/>
    <property type="molecule type" value="Genomic_DNA"/>
</dbReference>
<dbReference type="Gene3D" id="2.60.40.2810">
    <property type="match status" value="2"/>
</dbReference>
<organism evidence="2 3">
    <name type="scientific">Rubripirellula amarantea</name>
    <dbReference type="NCBI Taxonomy" id="2527999"/>
    <lineage>
        <taxon>Bacteria</taxon>
        <taxon>Pseudomonadati</taxon>
        <taxon>Planctomycetota</taxon>
        <taxon>Planctomycetia</taxon>
        <taxon>Pirellulales</taxon>
        <taxon>Pirellulaceae</taxon>
        <taxon>Rubripirellula</taxon>
    </lineage>
</organism>
<reference evidence="2 3" key="1">
    <citation type="submission" date="2019-02" db="EMBL/GenBank/DDBJ databases">
        <title>Deep-cultivation of Planctomycetes and their phenomic and genomic characterization uncovers novel biology.</title>
        <authorList>
            <person name="Wiegand S."/>
            <person name="Jogler M."/>
            <person name="Boedeker C."/>
            <person name="Pinto D."/>
            <person name="Vollmers J."/>
            <person name="Rivas-Marin E."/>
            <person name="Kohn T."/>
            <person name="Peeters S.H."/>
            <person name="Heuer A."/>
            <person name="Rast P."/>
            <person name="Oberbeckmann S."/>
            <person name="Bunk B."/>
            <person name="Jeske O."/>
            <person name="Meyerdierks A."/>
            <person name="Storesund J.E."/>
            <person name="Kallscheuer N."/>
            <person name="Luecker S."/>
            <person name="Lage O.M."/>
            <person name="Pohl T."/>
            <person name="Merkel B.J."/>
            <person name="Hornburger P."/>
            <person name="Mueller R.-W."/>
            <person name="Bruemmer F."/>
            <person name="Labrenz M."/>
            <person name="Spormann A.M."/>
            <person name="Op Den Camp H."/>
            <person name="Overmann J."/>
            <person name="Amann R."/>
            <person name="Jetten M.S.M."/>
            <person name="Mascher T."/>
            <person name="Medema M.H."/>
            <person name="Devos D.P."/>
            <person name="Kaster A.-K."/>
            <person name="Ovreas L."/>
            <person name="Rohde M."/>
            <person name="Galperin M.Y."/>
            <person name="Jogler C."/>
        </authorList>
    </citation>
    <scope>NUCLEOTIDE SEQUENCE [LARGE SCALE GENOMIC DNA]</scope>
    <source>
        <strain evidence="2 3">Pla22</strain>
    </source>
</reference>
<dbReference type="RefSeq" id="WP_146516260.1">
    <property type="nucleotide sequence ID" value="NZ_SJPI01000002.1"/>
</dbReference>
<dbReference type="InterPro" id="IPR036439">
    <property type="entry name" value="Dockerin_dom_sf"/>
</dbReference>
<dbReference type="NCBIfam" id="NF012211">
    <property type="entry name" value="tand_rpt_95"/>
    <property type="match status" value="5"/>
</dbReference>
<dbReference type="GO" id="GO:0000272">
    <property type="term" value="P:polysaccharide catabolic process"/>
    <property type="evidence" value="ECO:0007669"/>
    <property type="project" value="InterPro"/>
</dbReference>
<protein>
    <submittedName>
        <fullName evidence="2">Dockerin type I repeat protein</fullName>
    </submittedName>
</protein>
<evidence type="ECO:0000313" key="3">
    <source>
        <dbReference type="Proteomes" id="UP000316598"/>
    </source>
</evidence>
<keyword evidence="3" id="KW-1185">Reference proteome</keyword>
<dbReference type="Pfam" id="PF00404">
    <property type="entry name" value="Dockerin_1"/>
    <property type="match status" value="3"/>
</dbReference>
<dbReference type="Gene3D" id="2.60.40.3440">
    <property type="match status" value="3"/>
</dbReference>
<gene>
    <name evidence="2" type="ORF">Pla22_39410</name>
</gene>
<evidence type="ECO:0000256" key="1">
    <source>
        <dbReference type="SAM" id="MobiDB-lite"/>
    </source>
</evidence>
<dbReference type="Proteomes" id="UP000316598">
    <property type="component" value="Unassembled WGS sequence"/>
</dbReference>
<dbReference type="GO" id="GO:0004553">
    <property type="term" value="F:hydrolase activity, hydrolyzing O-glycosyl compounds"/>
    <property type="evidence" value="ECO:0007669"/>
    <property type="project" value="InterPro"/>
</dbReference>
<feature type="compositionally biased region" description="Polar residues" evidence="1">
    <location>
        <begin position="873"/>
        <end position="887"/>
    </location>
</feature>
<dbReference type="PROSITE" id="PS00018">
    <property type="entry name" value="EF_HAND_1"/>
    <property type="match status" value="1"/>
</dbReference>
<dbReference type="Gene3D" id="1.10.1330.10">
    <property type="entry name" value="Dockerin domain"/>
    <property type="match status" value="1"/>
</dbReference>
<dbReference type="Pfam" id="PF17963">
    <property type="entry name" value="Big_9"/>
    <property type="match status" value="5"/>
</dbReference>
<accession>A0A5C5WK20</accession>
<feature type="region of interest" description="Disordered" evidence="1">
    <location>
        <begin position="873"/>
        <end position="892"/>
    </location>
</feature>
<comment type="caution">
    <text evidence="2">The sequence shown here is derived from an EMBL/GenBank/DDBJ whole genome shotgun (WGS) entry which is preliminary data.</text>
</comment>
<dbReference type="OrthoDB" id="246435at2"/>
<dbReference type="SUPFAM" id="SSF63446">
    <property type="entry name" value="Type I dockerin domain"/>
    <property type="match status" value="2"/>
</dbReference>
<evidence type="ECO:0000313" key="2">
    <source>
        <dbReference type="EMBL" id="TWT51164.1"/>
    </source>
</evidence>
<dbReference type="InterPro" id="IPR002105">
    <property type="entry name" value="Dockerin_1_rpt"/>
</dbReference>